<evidence type="ECO:0000259" key="4">
    <source>
        <dbReference type="Pfam" id="PF07250"/>
    </source>
</evidence>
<dbReference type="SUPFAM" id="SSF50965">
    <property type="entry name" value="Galactose oxidase, central domain"/>
    <property type="match status" value="1"/>
</dbReference>
<feature type="signal peptide" evidence="3">
    <location>
        <begin position="1"/>
        <end position="20"/>
    </location>
</feature>
<dbReference type="Proteomes" id="UP000001194">
    <property type="component" value="Unassembled WGS sequence"/>
</dbReference>
<dbReference type="KEGG" id="lbc:LACBIDRAFT_301542"/>
<name>B0CNS2_LACBS</name>
<keyword evidence="1 3" id="KW-0732">Signal</keyword>
<dbReference type="Gene3D" id="2.130.10.80">
    <property type="entry name" value="Galactose oxidase/kelch, beta-propeller"/>
    <property type="match status" value="1"/>
</dbReference>
<dbReference type="AlphaFoldDB" id="B0CNS2"/>
<protein>
    <submittedName>
        <fullName evidence="6">Predicted protein</fullName>
    </submittedName>
</protein>
<dbReference type="Pfam" id="PF09118">
    <property type="entry name" value="GO-like_E_set"/>
    <property type="match status" value="1"/>
</dbReference>
<dbReference type="HOGENOM" id="CLU_003527_1_0_1"/>
<dbReference type="PANTHER" id="PTHR32208">
    <property type="entry name" value="SECRETED PROTEIN-RELATED"/>
    <property type="match status" value="1"/>
</dbReference>
<dbReference type="GeneID" id="6069833"/>
<feature type="domain" description="Galactose oxidase-like Early set" evidence="5">
    <location>
        <begin position="456"/>
        <end position="550"/>
    </location>
</feature>
<feature type="chain" id="PRO_5002748809" evidence="3">
    <location>
        <begin position="21"/>
        <end position="571"/>
    </location>
</feature>
<proteinExistence type="predicted"/>
<feature type="region of interest" description="Disordered" evidence="2">
    <location>
        <begin position="32"/>
        <end position="55"/>
    </location>
</feature>
<dbReference type="OrthoDB" id="2019572at2759"/>
<dbReference type="InterPro" id="IPR015202">
    <property type="entry name" value="GO-like_E_set"/>
</dbReference>
<keyword evidence="7" id="KW-1185">Reference proteome</keyword>
<gene>
    <name evidence="6" type="ORF">LACBIDRAFT_301542</name>
</gene>
<reference evidence="6 7" key="1">
    <citation type="journal article" date="2008" name="Nature">
        <title>The genome of Laccaria bicolor provides insights into mycorrhizal symbiosis.</title>
        <authorList>
            <person name="Martin F."/>
            <person name="Aerts A."/>
            <person name="Ahren D."/>
            <person name="Brun A."/>
            <person name="Danchin E.G.J."/>
            <person name="Duchaussoy F."/>
            <person name="Gibon J."/>
            <person name="Kohler A."/>
            <person name="Lindquist E."/>
            <person name="Pereda V."/>
            <person name="Salamov A."/>
            <person name="Shapiro H.J."/>
            <person name="Wuyts J."/>
            <person name="Blaudez D."/>
            <person name="Buee M."/>
            <person name="Brokstein P."/>
            <person name="Canbaeck B."/>
            <person name="Cohen D."/>
            <person name="Courty P.E."/>
            <person name="Coutinho P.M."/>
            <person name="Delaruelle C."/>
            <person name="Detter J.C."/>
            <person name="Deveau A."/>
            <person name="DiFazio S."/>
            <person name="Duplessis S."/>
            <person name="Fraissinet-Tachet L."/>
            <person name="Lucic E."/>
            <person name="Frey-Klett P."/>
            <person name="Fourrey C."/>
            <person name="Feussner I."/>
            <person name="Gay G."/>
            <person name="Grimwood J."/>
            <person name="Hoegger P.J."/>
            <person name="Jain P."/>
            <person name="Kilaru S."/>
            <person name="Labbe J."/>
            <person name="Lin Y.C."/>
            <person name="Legue V."/>
            <person name="Le Tacon F."/>
            <person name="Marmeisse R."/>
            <person name="Melayah D."/>
            <person name="Montanini B."/>
            <person name="Muratet M."/>
            <person name="Nehls U."/>
            <person name="Niculita-Hirzel H."/>
            <person name="Oudot-Le Secq M.P."/>
            <person name="Peter M."/>
            <person name="Quesneville H."/>
            <person name="Rajashekar B."/>
            <person name="Reich M."/>
            <person name="Rouhier N."/>
            <person name="Schmutz J."/>
            <person name="Yin T."/>
            <person name="Chalot M."/>
            <person name="Henrissat B."/>
            <person name="Kuees U."/>
            <person name="Lucas S."/>
            <person name="Van de Peer Y."/>
            <person name="Podila G.K."/>
            <person name="Polle A."/>
            <person name="Pukkila P.J."/>
            <person name="Richardson P.M."/>
            <person name="Rouze P."/>
            <person name="Sanders I.R."/>
            <person name="Stajich J.E."/>
            <person name="Tunlid A."/>
            <person name="Tuskan G."/>
            <person name="Grigoriev I.V."/>
        </authorList>
    </citation>
    <scope>NUCLEOTIDE SEQUENCE [LARGE SCALE GENOMIC DNA]</scope>
    <source>
        <strain evidence="7">S238N-H82 / ATCC MYA-4686</strain>
    </source>
</reference>
<dbReference type="InterPro" id="IPR013783">
    <property type="entry name" value="Ig-like_fold"/>
</dbReference>
<dbReference type="InterPro" id="IPR009880">
    <property type="entry name" value="Glyoxal_oxidase_N"/>
</dbReference>
<dbReference type="RefSeq" id="XP_001873556.1">
    <property type="nucleotide sequence ID" value="XM_001873521.1"/>
</dbReference>
<evidence type="ECO:0000256" key="2">
    <source>
        <dbReference type="SAM" id="MobiDB-lite"/>
    </source>
</evidence>
<sequence length="571" mass="61907">MILSLFSLTCLFFFPLVSRADPHGHSSIHNVHKHHDSTTGNSVHKHHDTTTGDTLEKRQGTQGLYTFLVSGYAVSLISTVAINNKIYFMDKKYDPGNTTGAYELDPSLVGAGPWQNSWRTMNVNDEIFCSAGLILPDKTGRLLNIGGWSDAALYGIRLYTPSGSPGVAGNTDWQADYNNAVLQRPRWYPSALIMANGSILIMGGEDNNSGNEQPNLEVLPRIPGGDTTVYLDFLAQTYPFNLYPFLMVLPSGNLFTVYFNQARILDKVTFNTISQMPNVPAQGVGNFDGGRTYPYSGAYVIMPMTAPYTAPMQVLVCGGASQENVGLSTCVSITPEVPGAQWVVEQMPSQRVMSCMVSLPDGTYIILNGAHIGVSGFASASSPNLTPVLYDPSLPVGQRMRELASTTLARLYHSEAVLFIDGTIIVSGSDPRDPNYPQEYRHEVFTPPYLLAGKQRPAFAVGNNQWAYGGQYAIKAKSPSMANLRFSLLAGSSSTHGNTMGARTLFLDFYCVGFACLLTAPPNSGIAPPGWYMLFILDGPTPSKGIWIRVGNDPAQIGNWPPGPAFTRPGV</sequence>
<dbReference type="Pfam" id="PF07250">
    <property type="entry name" value="Glyoxal_oxid_N"/>
    <property type="match status" value="1"/>
</dbReference>
<evidence type="ECO:0000256" key="1">
    <source>
        <dbReference type="ARBA" id="ARBA00022729"/>
    </source>
</evidence>
<dbReference type="STRING" id="486041.B0CNS2"/>
<evidence type="ECO:0000313" key="7">
    <source>
        <dbReference type="Proteomes" id="UP000001194"/>
    </source>
</evidence>
<feature type="domain" description="Glyoxal oxidase N-terminal" evidence="4">
    <location>
        <begin position="115"/>
        <end position="449"/>
    </location>
</feature>
<evidence type="ECO:0000259" key="5">
    <source>
        <dbReference type="Pfam" id="PF09118"/>
    </source>
</evidence>
<dbReference type="InterPro" id="IPR014756">
    <property type="entry name" value="Ig_E-set"/>
</dbReference>
<dbReference type="PANTHER" id="PTHR32208:SF105">
    <property type="entry name" value="COPPER RADICAL OXIDASE"/>
    <property type="match status" value="1"/>
</dbReference>
<dbReference type="EMBL" id="DS547091">
    <property type="protein sequence ID" value="EDR15348.1"/>
    <property type="molecule type" value="Genomic_DNA"/>
</dbReference>
<dbReference type="InterPro" id="IPR037293">
    <property type="entry name" value="Gal_Oxidase_central_sf"/>
</dbReference>
<accession>B0CNS2</accession>
<dbReference type="SUPFAM" id="SSF81296">
    <property type="entry name" value="E set domains"/>
    <property type="match status" value="1"/>
</dbReference>
<evidence type="ECO:0000256" key="3">
    <source>
        <dbReference type="SAM" id="SignalP"/>
    </source>
</evidence>
<organism evidence="7">
    <name type="scientific">Laccaria bicolor (strain S238N-H82 / ATCC MYA-4686)</name>
    <name type="common">Bicoloured deceiver</name>
    <name type="synonym">Laccaria laccata var. bicolor</name>
    <dbReference type="NCBI Taxonomy" id="486041"/>
    <lineage>
        <taxon>Eukaryota</taxon>
        <taxon>Fungi</taxon>
        <taxon>Dikarya</taxon>
        <taxon>Basidiomycota</taxon>
        <taxon>Agaricomycotina</taxon>
        <taxon>Agaricomycetes</taxon>
        <taxon>Agaricomycetidae</taxon>
        <taxon>Agaricales</taxon>
        <taxon>Agaricineae</taxon>
        <taxon>Hydnangiaceae</taxon>
        <taxon>Laccaria</taxon>
    </lineage>
</organism>
<dbReference type="CDD" id="cd02851">
    <property type="entry name" value="E_set_GO_C"/>
    <property type="match status" value="1"/>
</dbReference>
<dbReference type="Gene3D" id="2.60.40.10">
    <property type="entry name" value="Immunoglobulins"/>
    <property type="match status" value="1"/>
</dbReference>
<evidence type="ECO:0000313" key="6">
    <source>
        <dbReference type="EMBL" id="EDR15348.1"/>
    </source>
</evidence>
<dbReference type="InParanoid" id="B0CNS2"/>
<dbReference type="InterPro" id="IPR011043">
    <property type="entry name" value="Gal_Oxase/kelch_b-propeller"/>
</dbReference>